<organism evidence="3 4">
    <name type="scientific">Halteria grandinella</name>
    <dbReference type="NCBI Taxonomy" id="5974"/>
    <lineage>
        <taxon>Eukaryota</taxon>
        <taxon>Sar</taxon>
        <taxon>Alveolata</taxon>
        <taxon>Ciliophora</taxon>
        <taxon>Intramacronucleata</taxon>
        <taxon>Spirotrichea</taxon>
        <taxon>Stichotrichia</taxon>
        <taxon>Sporadotrichida</taxon>
        <taxon>Halteriidae</taxon>
        <taxon>Halteria</taxon>
    </lineage>
</organism>
<protein>
    <recommendedName>
        <fullName evidence="2">RING-type domain-containing protein</fullName>
    </recommendedName>
</protein>
<keyword evidence="1" id="KW-0863">Zinc-finger</keyword>
<dbReference type="InterPro" id="IPR001841">
    <property type="entry name" value="Znf_RING"/>
</dbReference>
<dbReference type="SUPFAM" id="SSF57850">
    <property type="entry name" value="RING/U-box"/>
    <property type="match status" value="1"/>
</dbReference>
<gene>
    <name evidence="3" type="ORF">FGO68_gene962</name>
</gene>
<evidence type="ECO:0000256" key="1">
    <source>
        <dbReference type="PROSITE-ProRule" id="PRU00175"/>
    </source>
</evidence>
<feature type="domain" description="RING-type" evidence="2">
    <location>
        <begin position="53"/>
        <end position="89"/>
    </location>
</feature>
<sequence length="277" mass="32284">MDEFIRQYYRLSGGCISLYNMEPTTNDETSSDYLLNLSPRLSSRNELDNYFICKICLKVVREPVECDSCQTCFCKGCISQWGKQSSCPLRCTEVSFKPIHRFALSQLKMQTFSCAYSQKCEVSHKYEQALEHLESCTFRPIDCSCGKKYEQGQVGDHAAQGCDLAKEYCVRCKSRYPYRNRDTHDCLKTLKDEIIALNKKVNLYEKKLGVKCPQGHFLYPQQGPLERQIRQYGQNGSNTYCDCCEKEHLQLDNLYWRCLENCDYDLCHDCLYNTKQL</sequence>
<dbReference type="InterPro" id="IPR013083">
    <property type="entry name" value="Znf_RING/FYVE/PHD"/>
</dbReference>
<dbReference type="GO" id="GO:0008270">
    <property type="term" value="F:zinc ion binding"/>
    <property type="evidence" value="ECO:0007669"/>
    <property type="project" value="UniProtKB-KW"/>
</dbReference>
<evidence type="ECO:0000313" key="3">
    <source>
        <dbReference type="EMBL" id="TNV76238.1"/>
    </source>
</evidence>
<keyword evidence="4" id="KW-1185">Reference proteome</keyword>
<accession>A0A8J8NJH7</accession>
<dbReference type="EMBL" id="RRYP01013943">
    <property type="protein sequence ID" value="TNV76238.1"/>
    <property type="molecule type" value="Genomic_DNA"/>
</dbReference>
<reference evidence="3" key="1">
    <citation type="submission" date="2019-06" db="EMBL/GenBank/DDBJ databases">
        <authorList>
            <person name="Zheng W."/>
        </authorList>
    </citation>
    <scope>NUCLEOTIDE SEQUENCE</scope>
    <source>
        <strain evidence="3">QDHG01</strain>
    </source>
</reference>
<dbReference type="Proteomes" id="UP000785679">
    <property type="component" value="Unassembled WGS sequence"/>
</dbReference>
<proteinExistence type="predicted"/>
<dbReference type="Gene3D" id="3.30.40.10">
    <property type="entry name" value="Zinc/RING finger domain, C3HC4 (zinc finger)"/>
    <property type="match status" value="2"/>
</dbReference>
<dbReference type="AlphaFoldDB" id="A0A8J8NJH7"/>
<name>A0A8J8NJH7_HALGN</name>
<dbReference type="OrthoDB" id="295927at2759"/>
<keyword evidence="1" id="KW-0862">Zinc</keyword>
<comment type="caution">
    <text evidence="3">The sequence shown here is derived from an EMBL/GenBank/DDBJ whole genome shotgun (WGS) entry which is preliminary data.</text>
</comment>
<evidence type="ECO:0000259" key="2">
    <source>
        <dbReference type="PROSITE" id="PS50089"/>
    </source>
</evidence>
<dbReference type="PANTHER" id="PTHR10131">
    <property type="entry name" value="TNF RECEPTOR ASSOCIATED FACTOR"/>
    <property type="match status" value="1"/>
</dbReference>
<dbReference type="SUPFAM" id="SSF49599">
    <property type="entry name" value="TRAF domain-like"/>
    <property type="match status" value="1"/>
</dbReference>
<evidence type="ECO:0000313" key="4">
    <source>
        <dbReference type="Proteomes" id="UP000785679"/>
    </source>
</evidence>
<keyword evidence="1" id="KW-0479">Metal-binding</keyword>
<dbReference type="PROSITE" id="PS50089">
    <property type="entry name" value="ZF_RING_2"/>
    <property type="match status" value="1"/>
</dbReference>